<dbReference type="SMART" id="SM00576">
    <property type="entry name" value="BTP"/>
    <property type="match status" value="1"/>
</dbReference>
<proteinExistence type="predicted"/>
<feature type="compositionally biased region" description="Low complexity" evidence="5">
    <location>
        <begin position="307"/>
        <end position="321"/>
    </location>
</feature>
<dbReference type="CDD" id="cd00076">
    <property type="entry name" value="HFD_SF"/>
    <property type="match status" value="1"/>
</dbReference>
<dbReference type="Proteomes" id="UP000218811">
    <property type="component" value="Unassembled WGS sequence"/>
</dbReference>
<dbReference type="Pfam" id="PF07524">
    <property type="entry name" value="Bromo_TP"/>
    <property type="match status" value="1"/>
</dbReference>
<feature type="region of interest" description="Disordered" evidence="5">
    <location>
        <begin position="128"/>
        <end position="277"/>
    </location>
</feature>
<evidence type="ECO:0000256" key="2">
    <source>
        <dbReference type="ARBA" id="ARBA00023015"/>
    </source>
</evidence>
<dbReference type="OrthoDB" id="436852at2759"/>
<dbReference type="GO" id="GO:0005634">
    <property type="term" value="C:nucleus"/>
    <property type="evidence" value="ECO:0007669"/>
    <property type="project" value="UniProtKB-SubCell"/>
</dbReference>
<keyword evidence="4" id="KW-0539">Nucleus</keyword>
<organism evidence="7 8">
    <name type="scientific">Wolfiporia cocos (strain MD-104)</name>
    <name type="common">Brown rot fungus</name>
    <dbReference type="NCBI Taxonomy" id="742152"/>
    <lineage>
        <taxon>Eukaryota</taxon>
        <taxon>Fungi</taxon>
        <taxon>Dikarya</taxon>
        <taxon>Basidiomycota</taxon>
        <taxon>Agaricomycotina</taxon>
        <taxon>Agaricomycetes</taxon>
        <taxon>Polyporales</taxon>
        <taxon>Phaeolaceae</taxon>
        <taxon>Wolfiporia</taxon>
    </lineage>
</organism>
<dbReference type="InterPro" id="IPR006565">
    <property type="entry name" value="BTP"/>
</dbReference>
<feature type="region of interest" description="Disordered" evidence="5">
    <location>
        <begin position="293"/>
        <end position="356"/>
    </location>
</feature>
<evidence type="ECO:0000256" key="4">
    <source>
        <dbReference type="ARBA" id="ARBA00023242"/>
    </source>
</evidence>
<feature type="region of interest" description="Disordered" evidence="5">
    <location>
        <begin position="388"/>
        <end position="521"/>
    </location>
</feature>
<feature type="compositionally biased region" description="Basic and acidic residues" evidence="5">
    <location>
        <begin position="512"/>
        <end position="521"/>
    </location>
</feature>
<comment type="subcellular location">
    <subcellularLocation>
        <location evidence="1">Nucleus</location>
    </subcellularLocation>
</comment>
<accession>A0A2H3K201</accession>
<gene>
    <name evidence="7" type="ORF">WOLCODRAFT_138184</name>
</gene>
<dbReference type="OMA" id="MARYAVH"/>
<keyword evidence="3" id="KW-0804">Transcription</keyword>
<protein>
    <recommendedName>
        <fullName evidence="6">Bromodomain associated domain-containing protein</fullName>
    </recommendedName>
</protein>
<feature type="compositionally biased region" description="Pro residues" evidence="5">
    <location>
        <begin position="228"/>
        <end position="244"/>
    </location>
</feature>
<feature type="compositionally biased region" description="Pro residues" evidence="5">
    <location>
        <begin position="392"/>
        <end position="404"/>
    </location>
</feature>
<keyword evidence="8" id="KW-1185">Reference proteome</keyword>
<dbReference type="STRING" id="742152.A0A2H3K201"/>
<name>A0A2H3K201_WOLCO</name>
<dbReference type="Gene3D" id="1.10.20.10">
    <property type="entry name" value="Histone, subunit A"/>
    <property type="match status" value="1"/>
</dbReference>
<feature type="domain" description="Bromodomain associated" evidence="6">
    <location>
        <begin position="2"/>
        <end position="78"/>
    </location>
</feature>
<dbReference type="EMBL" id="KB468135">
    <property type="protein sequence ID" value="PCH43064.1"/>
    <property type="molecule type" value="Genomic_DNA"/>
</dbReference>
<evidence type="ECO:0000259" key="6">
    <source>
        <dbReference type="SMART" id="SM00576"/>
    </source>
</evidence>
<feature type="compositionally biased region" description="Basic and acidic residues" evidence="5">
    <location>
        <begin position="155"/>
        <end position="165"/>
    </location>
</feature>
<evidence type="ECO:0000313" key="8">
    <source>
        <dbReference type="Proteomes" id="UP000218811"/>
    </source>
</evidence>
<dbReference type="GO" id="GO:0046982">
    <property type="term" value="F:protein heterodimerization activity"/>
    <property type="evidence" value="ECO:0007669"/>
    <property type="project" value="InterPro"/>
</dbReference>
<evidence type="ECO:0000256" key="5">
    <source>
        <dbReference type="SAM" id="MobiDB-lite"/>
    </source>
</evidence>
<evidence type="ECO:0000313" key="7">
    <source>
        <dbReference type="EMBL" id="PCH43064.1"/>
    </source>
</evidence>
<evidence type="ECO:0000256" key="1">
    <source>
        <dbReference type="ARBA" id="ARBA00004123"/>
    </source>
</evidence>
<dbReference type="AlphaFoldDB" id="A0A2H3K201"/>
<feature type="compositionally biased region" description="Acidic residues" evidence="5">
    <location>
        <begin position="136"/>
        <end position="154"/>
    </location>
</feature>
<evidence type="ECO:0000256" key="3">
    <source>
        <dbReference type="ARBA" id="ARBA00023163"/>
    </source>
</evidence>
<reference evidence="7 8" key="1">
    <citation type="journal article" date="2012" name="Science">
        <title>The Paleozoic origin of enzymatic lignin decomposition reconstructed from 31 fungal genomes.</title>
        <authorList>
            <person name="Floudas D."/>
            <person name="Binder M."/>
            <person name="Riley R."/>
            <person name="Barry K."/>
            <person name="Blanchette R.A."/>
            <person name="Henrissat B."/>
            <person name="Martinez A.T."/>
            <person name="Otillar R."/>
            <person name="Spatafora J.W."/>
            <person name="Yadav J.S."/>
            <person name="Aerts A."/>
            <person name="Benoit I."/>
            <person name="Boyd A."/>
            <person name="Carlson A."/>
            <person name="Copeland A."/>
            <person name="Coutinho P.M."/>
            <person name="de Vries R.P."/>
            <person name="Ferreira P."/>
            <person name="Findley K."/>
            <person name="Foster B."/>
            <person name="Gaskell J."/>
            <person name="Glotzer D."/>
            <person name="Gorecki P."/>
            <person name="Heitman J."/>
            <person name="Hesse C."/>
            <person name="Hori C."/>
            <person name="Igarashi K."/>
            <person name="Jurgens J.A."/>
            <person name="Kallen N."/>
            <person name="Kersten P."/>
            <person name="Kohler A."/>
            <person name="Kuees U."/>
            <person name="Kumar T.K.A."/>
            <person name="Kuo A."/>
            <person name="LaButti K."/>
            <person name="Larrondo L.F."/>
            <person name="Lindquist E."/>
            <person name="Ling A."/>
            <person name="Lombard V."/>
            <person name="Lucas S."/>
            <person name="Lundell T."/>
            <person name="Martin R."/>
            <person name="McLaughlin D.J."/>
            <person name="Morgenstern I."/>
            <person name="Morin E."/>
            <person name="Murat C."/>
            <person name="Nagy L.G."/>
            <person name="Nolan M."/>
            <person name="Ohm R.A."/>
            <person name="Patyshakuliyeva A."/>
            <person name="Rokas A."/>
            <person name="Ruiz-Duenas F.J."/>
            <person name="Sabat G."/>
            <person name="Salamov A."/>
            <person name="Samejima M."/>
            <person name="Schmutz J."/>
            <person name="Slot J.C."/>
            <person name="St John F."/>
            <person name="Stenlid J."/>
            <person name="Sun H."/>
            <person name="Sun S."/>
            <person name="Syed K."/>
            <person name="Tsang A."/>
            <person name="Wiebenga A."/>
            <person name="Young D."/>
            <person name="Pisabarro A."/>
            <person name="Eastwood D.C."/>
            <person name="Martin F."/>
            <person name="Cullen D."/>
            <person name="Grigoriev I.V."/>
            <person name="Hibbett D.S."/>
        </authorList>
    </citation>
    <scope>NUCLEOTIDE SEQUENCE [LARGE SCALE GENOMIC DNA]</scope>
    <source>
        <strain evidence="7 8">MD-104</strain>
    </source>
</reference>
<sequence length="562" mass="60459">MDAGARKALDNVTQCTLHAHGFSRASSLAAATTTDVLARYLALLTSTCAKYAEHAGRLSLSIRDAASALDELGVGVDELREYATTEGRDVARYAVRTARRAEDLKEFKAVLDNGLKEDRDDAIPLVYARIPSPSLSEDESEDEDVESTSEESETEETHKESEVQVEKTTVAVEDEVRPRDADASPKRKLDADTMPPPLPLSPISNPSTPPRKRQRTNAWQPPSYVPDFLPPFPTAARSPSPPPSDVAAPDMVTLSNGDIVKPERLPTPPPPAASLATSLPADYLAPIPYTQSSLASSGSWHLPSPPESDFVSSSSNQSPNSRLPQIQPALLGAYHHVLTHPPSSKPPPPNPARYRVALALVTQSEANPRWEPPPTLFASSASNLPRVAPVGPSYPVPANRPPGTPVENGKGDEKESRLPGAPPRPVISSERIAPTTCQQGSRIPTLARQVLPGPVHARTTRLSHPPVLQRGTQKLTYGPGVNAPWNTNSPTTPAAPLPPNGLKKQESVNGTDGKDGKGKVLQDARLYSTWDYDMKRFNEPLVVRRGLPRVPTLKGKGESKVS</sequence>
<keyword evidence="2" id="KW-0805">Transcription regulation</keyword>
<feature type="compositionally biased region" description="Basic and acidic residues" evidence="5">
    <location>
        <begin position="174"/>
        <end position="191"/>
    </location>
</feature>
<dbReference type="InterPro" id="IPR009072">
    <property type="entry name" value="Histone-fold"/>
</dbReference>